<dbReference type="Proteomes" id="UP000223891">
    <property type="component" value="Segment"/>
</dbReference>
<sequence>MIHGMYSNNNDDQFEQKSDVLKNAAESKLSMIQRGSVTEITMGDRTFQVTDPKRMEQTISVLKHQEEAIQNLRARMKEHHNAISVLVQEIQTLKNEVQRLKEITNGYGSQEFSNY</sequence>
<organism evidence="2 3">
    <name type="scientific">Pectobacterium phage vB_PcaM_CBB</name>
    <dbReference type="NCBI Taxonomy" id="2772511"/>
    <lineage>
        <taxon>Viruses</taxon>
        <taxon>Duplodnaviria</taxon>
        <taxon>Heunggongvirae</taxon>
        <taxon>Uroviricota</taxon>
        <taxon>Caudoviricetes</taxon>
        <taxon>Mimasvirus</taxon>
        <taxon>Mimasvirus CBB</taxon>
    </lineage>
</organism>
<evidence type="ECO:0000313" key="3">
    <source>
        <dbReference type="Proteomes" id="UP000223891"/>
    </source>
</evidence>
<name>A0A1L2CUY6_9CAUD</name>
<gene>
    <name evidence="2" type="ORF">CBB_286</name>
</gene>
<proteinExistence type="predicted"/>
<feature type="coiled-coil region" evidence="1">
    <location>
        <begin position="55"/>
        <end position="103"/>
    </location>
</feature>
<protein>
    <submittedName>
        <fullName evidence="2">Structural protein</fullName>
    </submittedName>
</protein>
<evidence type="ECO:0000256" key="1">
    <source>
        <dbReference type="SAM" id="Coils"/>
    </source>
</evidence>
<keyword evidence="3" id="KW-1185">Reference proteome</keyword>
<accession>A0A1L2CUY6</accession>
<reference evidence="3" key="1">
    <citation type="submission" date="2016-01" db="EMBL/GenBank/DDBJ databases">
        <title>Isolation and Characterization of Enterobacteria phage CBB.</title>
        <authorList>
            <person name="Buttimer C.T.H."/>
            <person name="Hendrix H."/>
            <person name="Alexandre H."/>
            <person name="O'Mahony J."/>
            <person name="Lavigne R."/>
            <person name="Coffey A."/>
        </authorList>
    </citation>
    <scope>NUCLEOTIDE SEQUENCE [LARGE SCALE GENOMIC DNA]</scope>
</reference>
<evidence type="ECO:0000313" key="2">
    <source>
        <dbReference type="EMBL" id="AMM43850.1"/>
    </source>
</evidence>
<dbReference type="EMBL" id="KU574722">
    <property type="protein sequence ID" value="AMM43850.1"/>
    <property type="molecule type" value="Genomic_DNA"/>
</dbReference>
<keyword evidence="1" id="KW-0175">Coiled coil</keyword>